<evidence type="ECO:0000313" key="1">
    <source>
        <dbReference type="EMBL" id="AQS36708.1"/>
    </source>
</evidence>
<name>A0A1S6HMI5_9GAMM</name>
<dbReference type="KEGG" id="spsw:Sps_01542"/>
<dbReference type="RefSeq" id="WP_077751981.1">
    <property type="nucleotide sequence ID" value="NZ_CP014782.1"/>
</dbReference>
<sequence>MKYSPSIIIICATLSLNAIAKVNKFEDEIKERKASFTQIEELNDQIEADLKSDEIPWPVLLANSSNLLAATSSLSGLFPQGSHENSRAKQKIWNTPTKFKNELALMDRHFHALNTAILQKDTNAAKLALKKANSTCNSCHRKYRSWW</sequence>
<dbReference type="SUPFAM" id="SSF47175">
    <property type="entry name" value="Cytochromes"/>
    <property type="match status" value="1"/>
</dbReference>
<proteinExistence type="predicted"/>
<dbReference type="Gene3D" id="1.20.120.10">
    <property type="entry name" value="Cytochrome c/b562"/>
    <property type="match status" value="1"/>
</dbReference>
<dbReference type="STRING" id="225848.Sps_01542"/>
<dbReference type="EMBL" id="CP014782">
    <property type="protein sequence ID" value="AQS36708.1"/>
    <property type="molecule type" value="Genomic_DNA"/>
</dbReference>
<reference evidence="1 2" key="1">
    <citation type="submission" date="2016-03" db="EMBL/GenBank/DDBJ databases">
        <title>Complete genome sequence of Shewanella psychrophila WP2, a deep sea bacterium isolated from west Pacific sediment.</title>
        <authorList>
            <person name="Xu G."/>
            <person name="Jian H."/>
        </authorList>
    </citation>
    <scope>NUCLEOTIDE SEQUENCE [LARGE SCALE GENOMIC DNA]</scope>
    <source>
        <strain evidence="1 2">WP2</strain>
    </source>
</reference>
<dbReference type="GO" id="GO:0009055">
    <property type="term" value="F:electron transfer activity"/>
    <property type="evidence" value="ECO:0007669"/>
    <property type="project" value="InterPro"/>
</dbReference>
<dbReference type="GO" id="GO:0005506">
    <property type="term" value="F:iron ion binding"/>
    <property type="evidence" value="ECO:0007669"/>
    <property type="project" value="InterPro"/>
</dbReference>
<dbReference type="AlphaFoldDB" id="A0A1S6HMI5"/>
<dbReference type="Proteomes" id="UP000189545">
    <property type="component" value="Chromosome"/>
</dbReference>
<evidence type="ECO:0000313" key="2">
    <source>
        <dbReference type="Proteomes" id="UP000189545"/>
    </source>
</evidence>
<dbReference type="InterPro" id="IPR010980">
    <property type="entry name" value="Cyt_c/b562"/>
</dbReference>
<dbReference type="PROSITE" id="PS51009">
    <property type="entry name" value="CYTCII"/>
    <property type="match status" value="1"/>
</dbReference>
<accession>A0A1S6HMI5</accession>
<gene>
    <name evidence="1" type="ORF">Sps_01542</name>
</gene>
<protein>
    <submittedName>
        <fullName evidence="1">Cytochrome C</fullName>
    </submittedName>
</protein>
<dbReference type="Pfam" id="PF01322">
    <property type="entry name" value="Cytochrom_C_2"/>
    <property type="match status" value="1"/>
</dbReference>
<dbReference type="GO" id="GO:0020037">
    <property type="term" value="F:heme binding"/>
    <property type="evidence" value="ECO:0007669"/>
    <property type="project" value="InterPro"/>
</dbReference>
<dbReference type="OrthoDB" id="5815156at2"/>
<organism evidence="1 2">
    <name type="scientific">Shewanella psychrophila</name>
    <dbReference type="NCBI Taxonomy" id="225848"/>
    <lineage>
        <taxon>Bacteria</taxon>
        <taxon>Pseudomonadati</taxon>
        <taxon>Pseudomonadota</taxon>
        <taxon>Gammaproteobacteria</taxon>
        <taxon>Alteromonadales</taxon>
        <taxon>Shewanellaceae</taxon>
        <taxon>Shewanella</taxon>
    </lineage>
</organism>
<dbReference type="GO" id="GO:0022900">
    <property type="term" value="P:electron transport chain"/>
    <property type="evidence" value="ECO:0007669"/>
    <property type="project" value="InterPro"/>
</dbReference>
<dbReference type="InterPro" id="IPR002321">
    <property type="entry name" value="Cyt_c_II"/>
</dbReference>
<keyword evidence="2" id="KW-1185">Reference proteome</keyword>